<evidence type="ECO:0000313" key="2">
    <source>
        <dbReference type="Proteomes" id="UP001159042"/>
    </source>
</evidence>
<reference evidence="1 2" key="1">
    <citation type="journal article" date="2023" name="Insect Mol. Biol.">
        <title>Genome sequencing provides insights into the evolution of gene families encoding plant cell wall-degrading enzymes in longhorned beetles.</title>
        <authorList>
            <person name="Shin N.R."/>
            <person name="Okamura Y."/>
            <person name="Kirsch R."/>
            <person name="Pauchet Y."/>
        </authorList>
    </citation>
    <scope>NUCLEOTIDE SEQUENCE [LARGE SCALE GENOMIC DNA]</scope>
    <source>
        <strain evidence="1">EAD_L_NR</strain>
    </source>
</reference>
<name>A0AAV8WD21_9CUCU</name>
<proteinExistence type="predicted"/>
<gene>
    <name evidence="1" type="ORF">NQ315_010185</name>
</gene>
<dbReference type="EMBL" id="JANEYG010000004">
    <property type="protein sequence ID" value="KAJ8923606.1"/>
    <property type="molecule type" value="Genomic_DNA"/>
</dbReference>
<organism evidence="1 2">
    <name type="scientific">Exocentrus adspersus</name>
    <dbReference type="NCBI Taxonomy" id="1586481"/>
    <lineage>
        <taxon>Eukaryota</taxon>
        <taxon>Metazoa</taxon>
        <taxon>Ecdysozoa</taxon>
        <taxon>Arthropoda</taxon>
        <taxon>Hexapoda</taxon>
        <taxon>Insecta</taxon>
        <taxon>Pterygota</taxon>
        <taxon>Neoptera</taxon>
        <taxon>Endopterygota</taxon>
        <taxon>Coleoptera</taxon>
        <taxon>Polyphaga</taxon>
        <taxon>Cucujiformia</taxon>
        <taxon>Chrysomeloidea</taxon>
        <taxon>Cerambycidae</taxon>
        <taxon>Lamiinae</taxon>
        <taxon>Acanthocinini</taxon>
        <taxon>Exocentrus</taxon>
    </lineage>
</organism>
<keyword evidence="2" id="KW-1185">Reference proteome</keyword>
<accession>A0AAV8WD21</accession>
<protein>
    <submittedName>
        <fullName evidence="1">Uncharacterized protein</fullName>
    </submittedName>
</protein>
<comment type="caution">
    <text evidence="1">The sequence shown here is derived from an EMBL/GenBank/DDBJ whole genome shotgun (WGS) entry which is preliminary data.</text>
</comment>
<dbReference type="AlphaFoldDB" id="A0AAV8WD21"/>
<dbReference type="Proteomes" id="UP001159042">
    <property type="component" value="Unassembled WGS sequence"/>
</dbReference>
<evidence type="ECO:0000313" key="1">
    <source>
        <dbReference type="EMBL" id="KAJ8923606.1"/>
    </source>
</evidence>
<sequence>MESLQEIGRHGPVCGIAIFVPLETLPVLTAPPMSPKEEQQTVLLLDNLKVIVIPERNSLLEYYFLVN</sequence>